<organism evidence="2 3">
    <name type="scientific">Onychostoma macrolepis</name>
    <dbReference type="NCBI Taxonomy" id="369639"/>
    <lineage>
        <taxon>Eukaryota</taxon>
        <taxon>Metazoa</taxon>
        <taxon>Chordata</taxon>
        <taxon>Craniata</taxon>
        <taxon>Vertebrata</taxon>
        <taxon>Euteleostomi</taxon>
        <taxon>Actinopterygii</taxon>
        <taxon>Neopterygii</taxon>
        <taxon>Teleostei</taxon>
        <taxon>Ostariophysi</taxon>
        <taxon>Cypriniformes</taxon>
        <taxon>Cyprinidae</taxon>
        <taxon>Acrossocheilinae</taxon>
        <taxon>Onychostoma</taxon>
    </lineage>
</organism>
<feature type="compositionally biased region" description="Polar residues" evidence="1">
    <location>
        <begin position="9"/>
        <end position="22"/>
    </location>
</feature>
<evidence type="ECO:0000313" key="2">
    <source>
        <dbReference type="EMBL" id="KAF4109350.1"/>
    </source>
</evidence>
<protein>
    <submittedName>
        <fullName evidence="2">Uncharacterized protein</fullName>
    </submittedName>
</protein>
<gene>
    <name evidence="2" type="ORF">G5714_010423</name>
</gene>
<reference evidence="2 3" key="1">
    <citation type="submission" date="2020-04" db="EMBL/GenBank/DDBJ databases">
        <title>Chromosome-level genome assembly of a cyprinid fish Onychostoma macrolepis by integration of Nanopore Sequencing, Bionano and Hi-C technology.</title>
        <authorList>
            <person name="Wang D."/>
        </authorList>
    </citation>
    <scope>NUCLEOTIDE SEQUENCE [LARGE SCALE GENOMIC DNA]</scope>
    <source>
        <strain evidence="2">SWU-2019</strain>
        <tissue evidence="2">Muscle</tissue>
    </source>
</reference>
<keyword evidence="3" id="KW-1185">Reference proteome</keyword>
<name>A0A7J6CQ43_9TELE</name>
<sequence length="84" mass="9305">MLDQASGPHAQQRNLYQHNSGKLKSMPPREQSDTANIRLLVTFEQNRGLTTTCCPPTIITRHALCLLPLLVQALRDVCKIPSGP</sequence>
<evidence type="ECO:0000313" key="3">
    <source>
        <dbReference type="Proteomes" id="UP000579812"/>
    </source>
</evidence>
<feature type="region of interest" description="Disordered" evidence="1">
    <location>
        <begin position="1"/>
        <end position="31"/>
    </location>
</feature>
<dbReference type="EMBL" id="JAAMOB010000009">
    <property type="protein sequence ID" value="KAF4109350.1"/>
    <property type="molecule type" value="Genomic_DNA"/>
</dbReference>
<accession>A0A7J6CQ43</accession>
<dbReference type="Proteomes" id="UP000579812">
    <property type="component" value="Unassembled WGS sequence"/>
</dbReference>
<proteinExistence type="predicted"/>
<comment type="caution">
    <text evidence="2">The sequence shown here is derived from an EMBL/GenBank/DDBJ whole genome shotgun (WGS) entry which is preliminary data.</text>
</comment>
<dbReference type="AlphaFoldDB" id="A0A7J6CQ43"/>
<evidence type="ECO:0000256" key="1">
    <source>
        <dbReference type="SAM" id="MobiDB-lite"/>
    </source>
</evidence>